<protein>
    <submittedName>
        <fullName evidence="1">Uncharacterized protein</fullName>
    </submittedName>
</protein>
<evidence type="ECO:0000313" key="1">
    <source>
        <dbReference type="EMBL" id="CAH1711686.1"/>
    </source>
</evidence>
<dbReference type="Proteomes" id="UP001154329">
    <property type="component" value="Chromosome 1"/>
</dbReference>
<keyword evidence="2" id="KW-1185">Reference proteome</keyword>
<gene>
    <name evidence="1" type="ORF">APHIGO_LOCUS1690</name>
</gene>
<accession>A0A9P0NCD3</accession>
<reference evidence="1" key="2">
    <citation type="submission" date="2022-10" db="EMBL/GenBank/DDBJ databases">
        <authorList>
            <consortium name="ENA_rothamsted_submissions"/>
            <consortium name="culmorum"/>
            <person name="King R."/>
        </authorList>
    </citation>
    <scope>NUCLEOTIDE SEQUENCE</scope>
</reference>
<dbReference type="AlphaFoldDB" id="A0A9P0NCD3"/>
<name>A0A9P0NCD3_APHGO</name>
<reference evidence="1" key="1">
    <citation type="submission" date="2022-02" db="EMBL/GenBank/DDBJ databases">
        <authorList>
            <person name="King R."/>
        </authorList>
    </citation>
    <scope>NUCLEOTIDE SEQUENCE</scope>
</reference>
<dbReference type="EMBL" id="OU899034">
    <property type="protein sequence ID" value="CAH1711686.1"/>
    <property type="molecule type" value="Genomic_DNA"/>
</dbReference>
<proteinExistence type="predicted"/>
<sequence>MYRDTTYVCCSRVLSTGIKYYYYTNNKFRRNRVRRVAGKTSDRRGGTRGGVSTRGATLSLRPFRNIHQPCMTGWFGRRVWRWIDSLRFSAPTRTVKTAAAAAAASESRLPPTMCSTTTLRITAAATEQLISRKTRDQTGGVCSRTPPV</sequence>
<evidence type="ECO:0000313" key="2">
    <source>
        <dbReference type="Proteomes" id="UP001154329"/>
    </source>
</evidence>
<organism evidence="1 2">
    <name type="scientific">Aphis gossypii</name>
    <name type="common">Cotton aphid</name>
    <dbReference type="NCBI Taxonomy" id="80765"/>
    <lineage>
        <taxon>Eukaryota</taxon>
        <taxon>Metazoa</taxon>
        <taxon>Ecdysozoa</taxon>
        <taxon>Arthropoda</taxon>
        <taxon>Hexapoda</taxon>
        <taxon>Insecta</taxon>
        <taxon>Pterygota</taxon>
        <taxon>Neoptera</taxon>
        <taxon>Paraneoptera</taxon>
        <taxon>Hemiptera</taxon>
        <taxon>Sternorrhyncha</taxon>
        <taxon>Aphidomorpha</taxon>
        <taxon>Aphidoidea</taxon>
        <taxon>Aphididae</taxon>
        <taxon>Aphidini</taxon>
        <taxon>Aphis</taxon>
        <taxon>Aphis</taxon>
    </lineage>
</organism>